<dbReference type="Proteomes" id="UP001470230">
    <property type="component" value="Unassembled WGS sequence"/>
</dbReference>
<comment type="caution">
    <text evidence="1">The sequence shown here is derived from an EMBL/GenBank/DDBJ whole genome shotgun (WGS) entry which is preliminary data.</text>
</comment>
<proteinExistence type="predicted"/>
<accession>A0ABR2I4P2</accession>
<name>A0ABR2I4P2_9EUKA</name>
<reference evidence="1 2" key="1">
    <citation type="submission" date="2024-04" db="EMBL/GenBank/DDBJ databases">
        <title>Tritrichomonas musculus Genome.</title>
        <authorList>
            <person name="Alves-Ferreira E."/>
            <person name="Grigg M."/>
            <person name="Lorenzi H."/>
            <person name="Galac M."/>
        </authorList>
    </citation>
    <scope>NUCLEOTIDE SEQUENCE [LARGE SCALE GENOMIC DNA]</scope>
    <source>
        <strain evidence="1 2">EAF2021</strain>
    </source>
</reference>
<dbReference type="SUPFAM" id="SSF48403">
    <property type="entry name" value="Ankyrin repeat"/>
    <property type="match status" value="1"/>
</dbReference>
<organism evidence="1 2">
    <name type="scientific">Tritrichomonas musculus</name>
    <dbReference type="NCBI Taxonomy" id="1915356"/>
    <lineage>
        <taxon>Eukaryota</taxon>
        <taxon>Metamonada</taxon>
        <taxon>Parabasalia</taxon>
        <taxon>Tritrichomonadida</taxon>
        <taxon>Tritrichomonadidae</taxon>
        <taxon>Tritrichomonas</taxon>
    </lineage>
</organism>
<evidence type="ECO:0000313" key="2">
    <source>
        <dbReference type="Proteomes" id="UP001470230"/>
    </source>
</evidence>
<keyword evidence="2" id="KW-1185">Reference proteome</keyword>
<dbReference type="InterPro" id="IPR036770">
    <property type="entry name" value="Ankyrin_rpt-contain_sf"/>
</dbReference>
<evidence type="ECO:0008006" key="3">
    <source>
        <dbReference type="Google" id="ProtNLM"/>
    </source>
</evidence>
<gene>
    <name evidence="1" type="ORF">M9Y10_015813</name>
</gene>
<dbReference type="PANTHER" id="PTHR24159">
    <property type="match status" value="1"/>
</dbReference>
<protein>
    <recommendedName>
        <fullName evidence="3">DUF3447 domain-containing protein</fullName>
    </recommendedName>
</protein>
<sequence>MTEIKEYLERKGKNYETLSSYIMSEDKDDETFQSLLDIFEHQNDKDEFEEYLTTLSYISRNYYRYPVFLSKIKQFFSTPEIYDIFKKNKTILLSLIDNSIISPDKYFKDYLHLHFSKYHDIFFFPEIKNFLSEEERNSFEQIIIKQFGENYTDIFDEKRNRGENDSYICDLIRNDSIDSFVAYVTQSNYPLSGQIQTSLFETNDFLLKQKNATLIEYAAFFGSIHIFNFLRMNYVELKPSLWYYAIHSNSAEMIHLLEDCKVETPDPTYQSLLKEAVKCHHNDITNYLNDNKIKRNDDFSENIYLYGIKYHNYCFFPDDINYNYIFLYICKYNY</sequence>
<dbReference type="EMBL" id="JAPFFF010000020">
    <property type="protein sequence ID" value="KAK8857408.1"/>
    <property type="molecule type" value="Genomic_DNA"/>
</dbReference>
<evidence type="ECO:0000313" key="1">
    <source>
        <dbReference type="EMBL" id="KAK8857408.1"/>
    </source>
</evidence>
<dbReference type="PANTHER" id="PTHR24159:SF5">
    <property type="entry name" value="ANK_REP_REGION DOMAIN-CONTAINING PROTEIN"/>
    <property type="match status" value="1"/>
</dbReference>